<dbReference type="InterPro" id="IPR004088">
    <property type="entry name" value="KH_dom_type_1"/>
</dbReference>
<dbReference type="OrthoDB" id="9995375at2759"/>
<dbReference type="Pfam" id="PF00567">
    <property type="entry name" value="TUDOR"/>
    <property type="match status" value="1"/>
</dbReference>
<dbReference type="RefSeq" id="XP_007428873.1">
    <property type="nucleotide sequence ID" value="XM_007428811.3"/>
</dbReference>
<gene>
    <name evidence="5" type="primary">TDRKH</name>
</gene>
<dbReference type="GO" id="GO:0003723">
    <property type="term" value="F:RNA binding"/>
    <property type="evidence" value="ECO:0007669"/>
    <property type="project" value="UniProtKB-UniRule"/>
</dbReference>
<proteinExistence type="predicted"/>
<dbReference type="InterPro" id="IPR004087">
    <property type="entry name" value="KH_dom"/>
</dbReference>
<dbReference type="SUPFAM" id="SSF63748">
    <property type="entry name" value="Tudor/PWWP/MBT"/>
    <property type="match status" value="1"/>
</dbReference>
<feature type="region of interest" description="Disordered" evidence="2">
    <location>
        <begin position="215"/>
        <end position="277"/>
    </location>
</feature>
<dbReference type="Gene3D" id="2.40.50.90">
    <property type="match status" value="1"/>
</dbReference>
<dbReference type="Gene3D" id="2.30.30.140">
    <property type="match status" value="1"/>
</dbReference>
<accession>A0A9F2QV07</accession>
<dbReference type="CDD" id="cd22429">
    <property type="entry name" value="KH-I_TDRKH_rpt2"/>
    <property type="match status" value="1"/>
</dbReference>
<dbReference type="CTD" id="11022"/>
<dbReference type="InterPro" id="IPR035437">
    <property type="entry name" value="SNase_OB-fold_sf"/>
</dbReference>
<protein>
    <submittedName>
        <fullName evidence="5">Tudor and KH domain-containing protein</fullName>
    </submittedName>
</protein>
<dbReference type="GO" id="GO:0034587">
    <property type="term" value="P:piRNA processing"/>
    <property type="evidence" value="ECO:0007669"/>
    <property type="project" value="TreeGrafter"/>
</dbReference>
<dbReference type="InterPro" id="IPR047380">
    <property type="entry name" value="TDRD2-like_tudor"/>
</dbReference>
<dbReference type="PANTHER" id="PTHR22948">
    <property type="entry name" value="TUDOR DOMAIN CONTAINING PROTEIN"/>
    <property type="match status" value="1"/>
</dbReference>
<dbReference type="Proteomes" id="UP000695026">
    <property type="component" value="Unplaced"/>
</dbReference>
<dbReference type="GO" id="GO:0005739">
    <property type="term" value="C:mitochondrion"/>
    <property type="evidence" value="ECO:0007669"/>
    <property type="project" value="UniProtKB-ARBA"/>
</dbReference>
<organism evidence="4 5">
    <name type="scientific">Python bivittatus</name>
    <name type="common">Burmese python</name>
    <name type="synonym">Python molurus bivittatus</name>
    <dbReference type="NCBI Taxonomy" id="176946"/>
    <lineage>
        <taxon>Eukaryota</taxon>
        <taxon>Metazoa</taxon>
        <taxon>Chordata</taxon>
        <taxon>Craniata</taxon>
        <taxon>Vertebrata</taxon>
        <taxon>Euteleostomi</taxon>
        <taxon>Lepidosauria</taxon>
        <taxon>Squamata</taxon>
        <taxon>Bifurcata</taxon>
        <taxon>Unidentata</taxon>
        <taxon>Episquamata</taxon>
        <taxon>Toxicofera</taxon>
        <taxon>Serpentes</taxon>
        <taxon>Henophidia</taxon>
        <taxon>Pythonidae</taxon>
        <taxon>Python</taxon>
    </lineage>
</organism>
<dbReference type="Gene3D" id="3.30.1370.10">
    <property type="entry name" value="K Homology domain, type 1"/>
    <property type="match status" value="2"/>
</dbReference>
<dbReference type="FunFam" id="3.30.1370.10:FF:000056">
    <property type="entry name" value="Tudor and KH domain containing"/>
    <property type="match status" value="1"/>
</dbReference>
<dbReference type="InterPro" id="IPR036612">
    <property type="entry name" value="KH_dom_type_1_sf"/>
</dbReference>
<reference evidence="5" key="1">
    <citation type="submission" date="2025-08" db="UniProtKB">
        <authorList>
            <consortium name="RefSeq"/>
        </authorList>
    </citation>
    <scope>IDENTIFICATION</scope>
    <source>
        <tissue evidence="5">Liver</tissue>
    </source>
</reference>
<keyword evidence="1" id="KW-0694">RNA-binding</keyword>
<dbReference type="InterPro" id="IPR050621">
    <property type="entry name" value="Tudor_domain_containing"/>
</dbReference>
<evidence type="ECO:0000313" key="5">
    <source>
        <dbReference type="RefSeq" id="XP_007428873.1"/>
    </source>
</evidence>
<dbReference type="KEGG" id="pbi:103052443"/>
<evidence type="ECO:0000313" key="4">
    <source>
        <dbReference type="Proteomes" id="UP000695026"/>
    </source>
</evidence>
<evidence type="ECO:0000259" key="3">
    <source>
        <dbReference type="PROSITE" id="PS50304"/>
    </source>
</evidence>
<dbReference type="SMART" id="SM00333">
    <property type="entry name" value="TUDOR"/>
    <property type="match status" value="1"/>
</dbReference>
<feature type="region of interest" description="Disordered" evidence="2">
    <location>
        <begin position="482"/>
        <end position="538"/>
    </location>
</feature>
<dbReference type="AlphaFoldDB" id="A0A9F2QV07"/>
<evidence type="ECO:0000256" key="1">
    <source>
        <dbReference type="PROSITE-ProRule" id="PRU00117"/>
    </source>
</evidence>
<dbReference type="PROSITE" id="PS50304">
    <property type="entry name" value="TUDOR"/>
    <property type="match status" value="1"/>
</dbReference>
<dbReference type="PROSITE" id="PS50084">
    <property type="entry name" value="KH_TYPE_1"/>
    <property type="match status" value="2"/>
</dbReference>
<dbReference type="InterPro" id="IPR002999">
    <property type="entry name" value="Tudor"/>
</dbReference>
<keyword evidence="4" id="KW-1185">Reference proteome</keyword>
<dbReference type="OMA" id="NMVQEMT"/>
<dbReference type="GO" id="GO:0043186">
    <property type="term" value="C:P granule"/>
    <property type="evidence" value="ECO:0007669"/>
    <property type="project" value="TreeGrafter"/>
</dbReference>
<name>A0A9F2QV07_PYTBI</name>
<feature type="domain" description="Tudor" evidence="3">
    <location>
        <begin position="337"/>
        <end position="396"/>
    </location>
</feature>
<sequence length="556" mass="60889">MADQRGSCGGLTGLQKIALGLGIPASAAILYILYCRYREEQEERVPFVGEEEIEAELKVPKEAVKILIGRHGAKVKQLQKDTRARIDVNLEDSSEERLIRICGLPVQVCKAKAAIHQILADSLPVTEKIYVPHQVVGRIIGRGGETVKAMCRSTGAKIHCEREGEGALSLTRLITLSGTRKEVQAAMELIREKLSEDEAFRKKLSQSVLVRSQRKQALGTRREAAAGDQGNLPYLDTEPVCWTPDPGHRRGSGDGHPNYPAGDPQDASGPSSAFEVPSPDFSIHANEHLEVYVSATENPSHFWIQIIGSRALQLDKLTREMTQYYESGDGGMPEAQSVHVGDIVAAFYPDDCSWYRARVLGTLDDGNLDLYFVDFGDNGEAPLEKLRLLRTDFLGLPFQAIECGLASVAPAGERWEEAAVDEFDRLTQCAKWKPLIAKVSSYVPSGSSMWPRIRLYSPTDGQNVDVGEELIRLGYAVRRSQEEDGAPCPFDEGEALSEPLGTLGKPPGTSLENLLSDMQQSPDERLLSPSCPSLSEVASMSEGGDLFLLEENSLTP</sequence>
<dbReference type="PANTHER" id="PTHR22948:SF18">
    <property type="entry name" value="TUDOR AND KH DOMAIN-CONTAINING PROTEIN"/>
    <property type="match status" value="1"/>
</dbReference>
<dbReference type="Pfam" id="PF00013">
    <property type="entry name" value="KH_1"/>
    <property type="match status" value="2"/>
</dbReference>
<feature type="compositionally biased region" description="Polar residues" evidence="2">
    <location>
        <begin position="510"/>
        <end position="521"/>
    </location>
</feature>
<dbReference type="SMART" id="SM00322">
    <property type="entry name" value="KH"/>
    <property type="match status" value="2"/>
</dbReference>
<dbReference type="SUPFAM" id="SSF54791">
    <property type="entry name" value="Eukaryotic type KH-domain (KH-domain type I)"/>
    <property type="match status" value="2"/>
</dbReference>
<dbReference type="CDD" id="cd20412">
    <property type="entry name" value="Tudor_TDRD2"/>
    <property type="match status" value="1"/>
</dbReference>
<dbReference type="GO" id="GO:0030719">
    <property type="term" value="P:P granule organization"/>
    <property type="evidence" value="ECO:0007669"/>
    <property type="project" value="TreeGrafter"/>
</dbReference>
<dbReference type="InterPro" id="IPR047381">
    <property type="entry name" value="KH-I_TDRKH_rpt2"/>
</dbReference>
<dbReference type="GO" id="GO:0007283">
    <property type="term" value="P:spermatogenesis"/>
    <property type="evidence" value="ECO:0007669"/>
    <property type="project" value="TreeGrafter"/>
</dbReference>
<dbReference type="GeneID" id="103052443"/>
<evidence type="ECO:0000256" key="2">
    <source>
        <dbReference type="SAM" id="MobiDB-lite"/>
    </source>
</evidence>